<evidence type="ECO:0000256" key="3">
    <source>
        <dbReference type="ARBA" id="ARBA00022552"/>
    </source>
</evidence>
<comment type="subunit">
    <text evidence="5">Binds ribosomal protein uS19.</text>
</comment>
<gene>
    <name evidence="5" type="primary">rimM</name>
    <name evidence="8" type="ORF">M972_111520</name>
</gene>
<dbReference type="SMR" id="A0AB36TG09"/>
<feature type="domain" description="Ribosome maturation factor RimM PRC barrel" evidence="7">
    <location>
        <begin position="103"/>
        <end position="169"/>
    </location>
</feature>
<comment type="function">
    <text evidence="5">An accessory protein needed during the final step in the assembly of 30S ribosomal subunit, possibly for assembly of the head region. Essential for efficient processing of 16S rRNA. May be needed both before and after RbfA during the maturation of 16S rRNA. It has affinity for free ribosomal 30S subunits but not for 70S ribosomes.</text>
</comment>
<keyword evidence="4 5" id="KW-0143">Chaperone</keyword>
<evidence type="ECO:0000256" key="4">
    <source>
        <dbReference type="ARBA" id="ARBA00023186"/>
    </source>
</evidence>
<dbReference type="InterPro" id="IPR011961">
    <property type="entry name" value="RimM"/>
</dbReference>
<dbReference type="Pfam" id="PF24986">
    <property type="entry name" value="PRC_RimM"/>
    <property type="match status" value="1"/>
</dbReference>
<dbReference type="InterPro" id="IPR036976">
    <property type="entry name" value="RimM_N_sf"/>
</dbReference>
<dbReference type="PANTHER" id="PTHR33692:SF1">
    <property type="entry name" value="RIBOSOME MATURATION FACTOR RIMM"/>
    <property type="match status" value="1"/>
</dbReference>
<dbReference type="GeneID" id="35805897"/>
<feature type="domain" description="RimM N-terminal" evidence="6">
    <location>
        <begin position="6"/>
        <end position="89"/>
    </location>
</feature>
<evidence type="ECO:0000313" key="8">
    <source>
        <dbReference type="EMBL" id="PFH02733.1"/>
    </source>
</evidence>
<dbReference type="InterPro" id="IPR056792">
    <property type="entry name" value="PRC_RimM"/>
</dbReference>
<keyword evidence="2 5" id="KW-0690">Ribosome biogenesis</keyword>
<evidence type="ECO:0000259" key="6">
    <source>
        <dbReference type="Pfam" id="PF01782"/>
    </source>
</evidence>
<comment type="domain">
    <text evidence="5">The PRC barrel domain binds ribosomal protein uS19.</text>
</comment>
<dbReference type="SUPFAM" id="SSF50346">
    <property type="entry name" value="PRC-barrel domain"/>
    <property type="match status" value="1"/>
</dbReference>
<protein>
    <recommendedName>
        <fullName evidence="5">Ribosome maturation factor RimM</fullName>
    </recommendedName>
</protein>
<dbReference type="PANTHER" id="PTHR33692">
    <property type="entry name" value="RIBOSOME MATURATION FACTOR RIMM"/>
    <property type="match status" value="1"/>
</dbReference>
<dbReference type="GO" id="GO:0005840">
    <property type="term" value="C:ribosome"/>
    <property type="evidence" value="ECO:0007669"/>
    <property type="project" value="InterPro"/>
</dbReference>
<evidence type="ECO:0000256" key="5">
    <source>
        <dbReference type="HAMAP-Rule" id="MF_00014"/>
    </source>
</evidence>
<evidence type="ECO:0000256" key="2">
    <source>
        <dbReference type="ARBA" id="ARBA00022517"/>
    </source>
</evidence>
<evidence type="ECO:0000259" key="7">
    <source>
        <dbReference type="Pfam" id="PF24986"/>
    </source>
</evidence>
<comment type="subcellular location">
    <subcellularLocation>
        <location evidence="5">Cytoplasm</location>
    </subcellularLocation>
</comment>
<evidence type="ECO:0000256" key="1">
    <source>
        <dbReference type="ARBA" id="ARBA00022490"/>
    </source>
</evidence>
<dbReference type="NCBIfam" id="TIGR02273">
    <property type="entry name" value="16S_RimM"/>
    <property type="match status" value="1"/>
</dbReference>
<dbReference type="AlphaFoldDB" id="A0AB36TG09"/>
<dbReference type="SUPFAM" id="SSF50447">
    <property type="entry name" value="Translation proteins"/>
    <property type="match status" value="1"/>
</dbReference>
<dbReference type="GO" id="GO:0042274">
    <property type="term" value="P:ribosomal small subunit biogenesis"/>
    <property type="evidence" value="ECO:0007669"/>
    <property type="project" value="UniProtKB-UniRule"/>
</dbReference>
<keyword evidence="3 5" id="KW-0698">rRNA processing</keyword>
<reference evidence="8 9" key="1">
    <citation type="submission" date="2017-09" db="EMBL/GenBank/DDBJ databases">
        <title>Evaluation of Pacific Biosciences Sequencing Technology to Finishing C. thermocellum Genome Sequences.</title>
        <authorList>
            <person name="Brown S."/>
        </authorList>
    </citation>
    <scope>NUCLEOTIDE SEQUENCE [LARGE SCALE GENOMIC DNA]</scope>
    <source>
        <strain evidence="8 9">AD2</strain>
    </source>
</reference>
<dbReference type="Proteomes" id="UP000223596">
    <property type="component" value="Unassembled WGS sequence"/>
</dbReference>
<dbReference type="Gene3D" id="2.40.30.60">
    <property type="entry name" value="RimM"/>
    <property type="match status" value="1"/>
</dbReference>
<dbReference type="InterPro" id="IPR011033">
    <property type="entry name" value="PRC_barrel-like_sf"/>
</dbReference>
<comment type="caution">
    <text evidence="8">The sequence shown here is derived from an EMBL/GenBank/DDBJ whole genome shotgun (WGS) entry which is preliminary data.</text>
</comment>
<dbReference type="InterPro" id="IPR002676">
    <property type="entry name" value="RimM_N"/>
</dbReference>
<dbReference type="EMBL" id="PDBW01000001">
    <property type="protein sequence ID" value="PFH02733.1"/>
    <property type="molecule type" value="Genomic_DNA"/>
</dbReference>
<dbReference type="Gene3D" id="2.30.30.240">
    <property type="entry name" value="PRC-barrel domain"/>
    <property type="match status" value="1"/>
</dbReference>
<accession>A0AB36TG09</accession>
<dbReference type="HAMAP" id="MF_00014">
    <property type="entry name" value="Ribosome_mat_RimM"/>
    <property type="match status" value="1"/>
</dbReference>
<dbReference type="GO" id="GO:0005737">
    <property type="term" value="C:cytoplasm"/>
    <property type="evidence" value="ECO:0007669"/>
    <property type="project" value="UniProtKB-SubCell"/>
</dbReference>
<dbReference type="GO" id="GO:0043022">
    <property type="term" value="F:ribosome binding"/>
    <property type="evidence" value="ECO:0007669"/>
    <property type="project" value="InterPro"/>
</dbReference>
<dbReference type="RefSeq" id="WP_003516314.1">
    <property type="nucleotide sequence ID" value="NZ_CP013828.1"/>
</dbReference>
<comment type="similarity">
    <text evidence="5">Belongs to the RimM family.</text>
</comment>
<proteinExistence type="inferred from homology"/>
<keyword evidence="1 5" id="KW-0963">Cytoplasm</keyword>
<name>A0AB36TG09_ACETH</name>
<dbReference type="InterPro" id="IPR009000">
    <property type="entry name" value="Transl_B-barrel_sf"/>
</dbReference>
<sequence>MIQYLQVGKIVNTHGIKGEVKAIPLTDNPRRFNKLKWAYVSKEISNEMPKFDIVSVKHHKNFVILKFSGIDDMNAAEKLKEHFVIIDRKDAVKLPKDTFFICDLIGMNVFDTEEKKLGVLTDVLSTGSNDVYVVKSDNNKEILIPALKSVVKKVCFEDNKMVVDLPQGLIDDEV</sequence>
<organism evidence="8 9">
    <name type="scientific">Acetivibrio thermocellus AD2</name>
    <dbReference type="NCBI Taxonomy" id="1138384"/>
    <lineage>
        <taxon>Bacteria</taxon>
        <taxon>Bacillati</taxon>
        <taxon>Bacillota</taxon>
        <taxon>Clostridia</taxon>
        <taxon>Eubacteriales</taxon>
        <taxon>Oscillospiraceae</taxon>
        <taxon>Acetivibrio</taxon>
    </lineage>
</organism>
<dbReference type="GO" id="GO:0006364">
    <property type="term" value="P:rRNA processing"/>
    <property type="evidence" value="ECO:0007669"/>
    <property type="project" value="UniProtKB-UniRule"/>
</dbReference>
<evidence type="ECO:0000313" key="9">
    <source>
        <dbReference type="Proteomes" id="UP000223596"/>
    </source>
</evidence>
<dbReference type="Pfam" id="PF01782">
    <property type="entry name" value="RimM"/>
    <property type="match status" value="1"/>
</dbReference>